<protein>
    <submittedName>
        <fullName evidence="2">Uncharacterized protein</fullName>
    </submittedName>
</protein>
<keyword evidence="1" id="KW-1133">Transmembrane helix</keyword>
<keyword evidence="1" id="KW-0472">Membrane</keyword>
<feature type="transmembrane region" description="Helical" evidence="1">
    <location>
        <begin position="466"/>
        <end position="487"/>
    </location>
</feature>
<feature type="transmembrane region" description="Helical" evidence="1">
    <location>
        <begin position="53"/>
        <end position="71"/>
    </location>
</feature>
<evidence type="ECO:0000313" key="2">
    <source>
        <dbReference type="EMBL" id="AZA08412.1"/>
    </source>
</evidence>
<keyword evidence="3" id="KW-1185">Reference proteome</keyword>
<proteinExistence type="predicted"/>
<feature type="transmembrane region" description="Helical" evidence="1">
    <location>
        <begin position="434"/>
        <end position="460"/>
    </location>
</feature>
<name>A0A3G6IS45_9CORY</name>
<dbReference type="OrthoDB" id="3261041at2"/>
<gene>
    <name evidence="2" type="ORF">CPPEL_01325</name>
</gene>
<feature type="transmembrane region" description="Helical" evidence="1">
    <location>
        <begin position="107"/>
        <end position="126"/>
    </location>
</feature>
<evidence type="ECO:0000313" key="3">
    <source>
        <dbReference type="Proteomes" id="UP000271426"/>
    </source>
</evidence>
<dbReference type="AlphaFoldDB" id="A0A3G6IS45"/>
<feature type="transmembrane region" description="Helical" evidence="1">
    <location>
        <begin position="292"/>
        <end position="312"/>
    </location>
</feature>
<feature type="transmembrane region" description="Helical" evidence="1">
    <location>
        <begin position="24"/>
        <end position="47"/>
    </location>
</feature>
<feature type="transmembrane region" description="Helical" evidence="1">
    <location>
        <begin position="318"/>
        <end position="338"/>
    </location>
</feature>
<keyword evidence="1" id="KW-0812">Transmembrane</keyword>
<sequence length="511" mass="54162">MIKALLSAQFTLWKRLIKAQKTTLFQVILIPLYTVGAAVGLAFVLAFGENSPLVLVSSVGVLVLWMFQYTAPSPEHQIDLEKCIALPLDPRRIRPAMVAVEMIQSRGFVAILCSIITAIGGSIGLAGNGVAIVVYVLGIVVSFATAIVGTAAIRTLVSSGSERSRTMRGLGGVIVFLIAYFIVIANGDVTQLKLDQYLAWTPFGAAVAPTQYLVQGNPVLALLSALLALAYLAIAWWLLLKGLRRELSEISVSAGAASKSSSAQLLVPPLRFTAFGALLSRQLRYLKRDSRMVIVLTTMLIMITGFFVFGVISEGGMHWVAAYLVIMMPTQGANLFGYNGPANNTVMVTPTKPSLQLKAETMVFGMLSMLLAAGYLLALGVVESFDAVWLVVAVTVICGVVCSMMISAVLSAYNPYPTSKPGTAMMKDRSGQNSNAFIGSLVCLAGVVPLIGPGFALMLYAVNNDALGLGIGGALLSVVMSAVGYVVGTNAASKKADSSMPEIYSQVRNWV</sequence>
<feature type="transmembrane region" description="Helical" evidence="1">
    <location>
        <begin position="359"/>
        <end position="382"/>
    </location>
</feature>
<organism evidence="2 3">
    <name type="scientific">Corynebacterium pseudopelargi</name>
    <dbReference type="NCBI Taxonomy" id="2080757"/>
    <lineage>
        <taxon>Bacteria</taxon>
        <taxon>Bacillati</taxon>
        <taxon>Actinomycetota</taxon>
        <taxon>Actinomycetes</taxon>
        <taxon>Mycobacteriales</taxon>
        <taxon>Corynebacteriaceae</taxon>
        <taxon>Corynebacterium</taxon>
    </lineage>
</organism>
<feature type="transmembrane region" description="Helical" evidence="1">
    <location>
        <begin position="219"/>
        <end position="240"/>
    </location>
</feature>
<dbReference type="KEGG" id="cpso:CPPEL_01325"/>
<dbReference type="Proteomes" id="UP000271426">
    <property type="component" value="Chromosome"/>
</dbReference>
<feature type="transmembrane region" description="Helical" evidence="1">
    <location>
        <begin position="132"/>
        <end position="157"/>
    </location>
</feature>
<feature type="transmembrane region" description="Helical" evidence="1">
    <location>
        <begin position="388"/>
        <end position="413"/>
    </location>
</feature>
<feature type="transmembrane region" description="Helical" evidence="1">
    <location>
        <begin position="169"/>
        <end position="187"/>
    </location>
</feature>
<accession>A0A3G6IS45</accession>
<evidence type="ECO:0000256" key="1">
    <source>
        <dbReference type="SAM" id="Phobius"/>
    </source>
</evidence>
<dbReference type="EMBL" id="CP033898">
    <property type="protein sequence ID" value="AZA08412.1"/>
    <property type="molecule type" value="Genomic_DNA"/>
</dbReference>
<reference evidence="2 3" key="1">
    <citation type="submission" date="2018-11" db="EMBL/GenBank/DDBJ databases">
        <authorList>
            <person name="Kleinhagauer T."/>
            <person name="Glaeser S.P."/>
            <person name="Spergser J."/>
            <person name="Ruckert C."/>
            <person name="Kaempfer P."/>
            <person name="Busse H.-J."/>
        </authorList>
    </citation>
    <scope>NUCLEOTIDE SEQUENCE [LARGE SCALE GENOMIC DNA]</scope>
    <source>
        <strain evidence="2 3">812CH</strain>
    </source>
</reference>